<reference evidence="2 3" key="1">
    <citation type="submission" date="2016-04" db="EMBL/GenBank/DDBJ databases">
        <title>Complete genome sequence of Bacillus oceanisediminis strain 2691.</title>
        <authorList>
            <person name="Jeong H."/>
            <person name="Kim H.J."/>
            <person name="Lee D.-W."/>
        </authorList>
    </citation>
    <scope>NUCLEOTIDE SEQUENCE [LARGE SCALE GENOMIC DNA]</scope>
    <source>
        <strain evidence="2 3">2691</strain>
    </source>
</reference>
<evidence type="ECO:0000313" key="3">
    <source>
        <dbReference type="Proteomes" id="UP000077856"/>
    </source>
</evidence>
<evidence type="ECO:0008006" key="4">
    <source>
        <dbReference type="Google" id="ProtNLM"/>
    </source>
</evidence>
<name>A0A160MI36_9BACI</name>
<dbReference type="STRING" id="1196031.A361_17925"/>
<dbReference type="RefSeq" id="WP_026041657.1">
    <property type="nucleotide sequence ID" value="NZ_CP015506.1"/>
</dbReference>
<feature type="transmembrane region" description="Helical" evidence="1">
    <location>
        <begin position="61"/>
        <end position="79"/>
    </location>
</feature>
<proteinExistence type="predicted"/>
<evidence type="ECO:0000256" key="1">
    <source>
        <dbReference type="SAM" id="Phobius"/>
    </source>
</evidence>
<dbReference type="AlphaFoldDB" id="A0A160MI36"/>
<feature type="transmembrane region" description="Helical" evidence="1">
    <location>
        <begin position="6"/>
        <end position="27"/>
    </location>
</feature>
<accession>A0A160MI36</accession>
<keyword evidence="1" id="KW-0812">Transmembrane</keyword>
<gene>
    <name evidence="2" type="ORF">A361_17925</name>
</gene>
<evidence type="ECO:0000313" key="2">
    <source>
        <dbReference type="EMBL" id="AND42794.1"/>
    </source>
</evidence>
<dbReference type="EMBL" id="CP015506">
    <property type="protein sequence ID" value="AND42794.1"/>
    <property type="molecule type" value="Genomic_DNA"/>
</dbReference>
<dbReference type="Proteomes" id="UP000077856">
    <property type="component" value="Chromosome"/>
</dbReference>
<keyword evidence="1" id="KW-1133">Transmembrane helix</keyword>
<dbReference type="eggNOG" id="ENOG502ZBQP">
    <property type="taxonomic scope" value="Bacteria"/>
</dbReference>
<dbReference type="KEGG" id="bon:A361_17925"/>
<feature type="transmembrane region" description="Helical" evidence="1">
    <location>
        <begin position="151"/>
        <end position="172"/>
    </location>
</feature>
<feature type="transmembrane region" description="Helical" evidence="1">
    <location>
        <begin position="34"/>
        <end position="55"/>
    </location>
</feature>
<feature type="transmembrane region" description="Helical" evidence="1">
    <location>
        <begin position="122"/>
        <end position="139"/>
    </location>
</feature>
<sequence length="185" mass="20748">MIGWLIIACEIGFWIFVAAGLTARYIVKKKSLGGFLLLCTPLIDLILIAATTIDLHSGTEATIFHGFAAIYIGVTVAYGKPMIQWADERFAFKFGNGPKPEKPAKYGKEHARRERNGWYRHLLAWIIGLVLLMAMILFIDNPQQTESLKGLAGIWTLVLAIDFAISFSYTVWPRKMKAENSKITL</sequence>
<keyword evidence="1" id="KW-0472">Membrane</keyword>
<protein>
    <recommendedName>
        <fullName evidence="4">2TM domain-containing protein</fullName>
    </recommendedName>
</protein>
<organism evidence="2 3">
    <name type="scientific">Cytobacillus oceanisediminis 2691</name>
    <dbReference type="NCBI Taxonomy" id="1196031"/>
    <lineage>
        <taxon>Bacteria</taxon>
        <taxon>Bacillati</taxon>
        <taxon>Bacillota</taxon>
        <taxon>Bacilli</taxon>
        <taxon>Bacillales</taxon>
        <taxon>Bacillaceae</taxon>
        <taxon>Cytobacillus</taxon>
    </lineage>
</organism>